<feature type="region of interest" description="Disordered" evidence="1">
    <location>
        <begin position="834"/>
        <end position="855"/>
    </location>
</feature>
<reference evidence="4" key="2">
    <citation type="submission" date="2025-08" db="UniProtKB">
        <authorList>
            <consortium name="RefSeq"/>
        </authorList>
    </citation>
    <scope>IDENTIFICATION</scope>
</reference>
<sequence length="1177" mass="135490">MARYEVILFLVLHCCCNVKARINENDEILAEIIPTTNQKQRRNQVNEYIQSNKPNNQYQNLNGISTINVPVSTTIKDGSFSGKNDAYSIASDVDKYGLYEYTSDNTGMADQLRKLINIVHHGDENGMSQDHILENQANQMNAKINRYIESSMDTRPTIDPLESPVGFNSISPTVAPIVNSQNSDVAVITIPNSMTIEDEHGREIDTIKEDKWVNENTIKENYSADLQPAKNISVDLLKETVNFVSSPTVTNREQPRPTVSLIHHDPTTSLTFKLYKALKTNKNFLKNAQKLLSGMQENELNTFEKNKSALDLIKDPLSSELKQSYSTKVNDIRHDESLRHESKGLIDNTNIRLFKVIKKLFNNQAEPNIERDSKPSQKKLFNHVEVSNQQRKVEFEPDSKSNAKVRLTISKETSENQEVNSINGNSQNGNLQSGSSKVDESQNEDRDRYEETLLAKNKSEKEINQQLLNEIKKLLKNESVETSQVEESNHEEKEEEKLGTNVYDFLKNTDELKTFLIKNTNGKSNSEWIKKFSKLGTEFPPNPVKESNFTVANSISNTAKIDEKTNSKTNFMNEGNTKDAAINDNEIKQDNERLDEELNEIERQKELLKEKEKKLQKMKEEIKNKQTKIDYKIKNKEIKDKEKSDSNQKNKQIVNESKEKNLKQVSSLLESHTNAQQGILNNEEQQYLRKKLLRKSRLNLKKYDYENTEKTKNKHSKLIFTSERRTSDSSFDSAKQNSLKLPINNPKPNLSDSFVPHAKFYNDNDNANEPNNVIKESSNNVQEKPLFFLKKFDSSLENSWISNRHNLISSASTDALGETKDFILTTIKDNKNDKNKELNKNMNEQGKNKNMNEQGKSSLISLSNPIIRNSTHYISIYNRVSDKSSERRKLLENQSLLNLASLRIPQDRNFTTIDDKTIKIDEDISRKRFIKPISNNKIVDVAAYKKSFSETPDNFDINEDTPELSLKEKVKETFHSEEPANYTIELRPNLTLVSEDNTNKTESQLFKPIIPQHAVFKKKKHSRKFHHLTPRVMKHFTPLINERNVIVPDLTYKKFTDNAWFKDEENDDTDPADITRSILPKVDFHFRKNISNKIPIEAVFDIIGSDNNRRDSILSIPVEIVRDPIEVLKNNKKIHIEIIKTFPNLLRKLDKQLEANNARDKIILFNVTSAKDIKTNN</sequence>
<dbReference type="GeneID" id="105843101"/>
<feature type="compositionally biased region" description="Low complexity" evidence="1">
    <location>
        <begin position="420"/>
        <end position="436"/>
    </location>
</feature>
<keyword evidence="3" id="KW-1185">Reference proteome</keyword>
<evidence type="ECO:0000313" key="3">
    <source>
        <dbReference type="Proteomes" id="UP001652625"/>
    </source>
</evidence>
<feature type="compositionally biased region" description="Polar residues" evidence="1">
    <location>
        <begin position="728"/>
        <end position="739"/>
    </location>
</feature>
<proteinExistence type="predicted"/>
<gene>
    <name evidence="4" type="primary">LOC105843101</name>
</gene>
<evidence type="ECO:0000256" key="2">
    <source>
        <dbReference type="SAM" id="SignalP"/>
    </source>
</evidence>
<reference evidence="3" key="1">
    <citation type="submission" date="2025-05" db="UniProtKB">
        <authorList>
            <consortium name="RefSeq"/>
        </authorList>
    </citation>
    <scope>NUCLEOTIDE SEQUENCE [LARGE SCALE GENOMIC DNA]</scope>
</reference>
<accession>A0ABM4BBY5</accession>
<protein>
    <submittedName>
        <fullName evidence="4">Repetitive organellar protein</fullName>
    </submittedName>
</protein>
<dbReference type="RefSeq" id="XP_065646419.1">
    <property type="nucleotide sequence ID" value="XM_065790347.1"/>
</dbReference>
<feature type="signal peptide" evidence="2">
    <location>
        <begin position="1"/>
        <end position="20"/>
    </location>
</feature>
<feature type="chain" id="PRO_5045747641" evidence="2">
    <location>
        <begin position="21"/>
        <end position="1177"/>
    </location>
</feature>
<feature type="region of interest" description="Disordered" evidence="1">
    <location>
        <begin position="639"/>
        <end position="659"/>
    </location>
</feature>
<feature type="region of interest" description="Disordered" evidence="1">
    <location>
        <begin position="711"/>
        <end position="750"/>
    </location>
</feature>
<keyword evidence="2" id="KW-0732">Signal</keyword>
<dbReference type="Proteomes" id="UP001652625">
    <property type="component" value="Chromosome 02"/>
</dbReference>
<feature type="region of interest" description="Disordered" evidence="1">
    <location>
        <begin position="410"/>
        <end position="448"/>
    </location>
</feature>
<evidence type="ECO:0000313" key="4">
    <source>
        <dbReference type="RefSeq" id="XP_065646419.1"/>
    </source>
</evidence>
<name>A0ABM4BBY5_HYDVU</name>
<feature type="compositionally biased region" description="Basic and acidic residues" evidence="1">
    <location>
        <begin position="639"/>
        <end position="648"/>
    </location>
</feature>
<evidence type="ECO:0000256" key="1">
    <source>
        <dbReference type="SAM" id="MobiDB-lite"/>
    </source>
</evidence>
<feature type="compositionally biased region" description="Basic and acidic residues" evidence="1">
    <location>
        <begin position="437"/>
        <end position="448"/>
    </location>
</feature>
<organism evidence="3 4">
    <name type="scientific">Hydra vulgaris</name>
    <name type="common">Hydra</name>
    <name type="synonym">Hydra attenuata</name>
    <dbReference type="NCBI Taxonomy" id="6087"/>
    <lineage>
        <taxon>Eukaryota</taxon>
        <taxon>Metazoa</taxon>
        <taxon>Cnidaria</taxon>
        <taxon>Hydrozoa</taxon>
        <taxon>Hydroidolina</taxon>
        <taxon>Anthoathecata</taxon>
        <taxon>Aplanulata</taxon>
        <taxon>Hydridae</taxon>
        <taxon>Hydra</taxon>
    </lineage>
</organism>